<organism evidence="1 2">
    <name type="scientific">Janthinobacterium fluminis</name>
    <dbReference type="NCBI Taxonomy" id="2987524"/>
    <lineage>
        <taxon>Bacteria</taxon>
        <taxon>Pseudomonadati</taxon>
        <taxon>Pseudomonadota</taxon>
        <taxon>Betaproteobacteria</taxon>
        <taxon>Burkholderiales</taxon>
        <taxon>Oxalobacteraceae</taxon>
        <taxon>Janthinobacterium</taxon>
    </lineage>
</organism>
<dbReference type="SUPFAM" id="SSF55874">
    <property type="entry name" value="ATPase domain of HSP90 chaperone/DNA topoisomerase II/histidine kinase"/>
    <property type="match status" value="1"/>
</dbReference>
<evidence type="ECO:0000313" key="2">
    <source>
        <dbReference type="Proteomes" id="UP001221208"/>
    </source>
</evidence>
<dbReference type="InterPro" id="IPR036890">
    <property type="entry name" value="HATPase_C_sf"/>
</dbReference>
<proteinExistence type="predicted"/>
<protein>
    <submittedName>
        <fullName evidence="1">ATP-binding protein</fullName>
    </submittedName>
</protein>
<name>A0ABT5JYQ1_9BURK</name>
<gene>
    <name evidence="1" type="ORF">OIK44_09630</name>
</gene>
<evidence type="ECO:0000313" key="1">
    <source>
        <dbReference type="EMBL" id="MDC8757847.1"/>
    </source>
</evidence>
<keyword evidence="2" id="KW-1185">Reference proteome</keyword>
<dbReference type="RefSeq" id="WP_273670523.1">
    <property type="nucleotide sequence ID" value="NZ_JAQQXR010000003.1"/>
</dbReference>
<comment type="caution">
    <text evidence="1">The sequence shown here is derived from an EMBL/GenBank/DDBJ whole genome shotgun (WGS) entry which is preliminary data.</text>
</comment>
<dbReference type="GO" id="GO:0005524">
    <property type="term" value="F:ATP binding"/>
    <property type="evidence" value="ECO:0007669"/>
    <property type="project" value="UniProtKB-KW"/>
</dbReference>
<reference evidence="1 2" key="1">
    <citation type="submission" date="2022-10" db="EMBL/GenBank/DDBJ databases">
        <title>Janthinobacterium sp. hw3 Genome sequencing.</title>
        <authorList>
            <person name="Park S."/>
        </authorList>
    </citation>
    <scope>NUCLEOTIDE SEQUENCE [LARGE SCALE GENOMIC DNA]</scope>
    <source>
        <strain evidence="2">hw3</strain>
    </source>
</reference>
<dbReference type="Pfam" id="PF13589">
    <property type="entry name" value="HATPase_c_3"/>
    <property type="match status" value="1"/>
</dbReference>
<dbReference type="Proteomes" id="UP001221208">
    <property type="component" value="Unassembled WGS sequence"/>
</dbReference>
<keyword evidence="1" id="KW-0547">Nucleotide-binding</keyword>
<dbReference type="EMBL" id="JAQQXR010000003">
    <property type="protein sequence ID" value="MDC8757847.1"/>
    <property type="molecule type" value="Genomic_DNA"/>
</dbReference>
<sequence>MADLNLSGTTEISDTGIKKHFKNFEPWQSLFELAWNGLDARAKNISIEMVENDMHGVQSITVLDNGDGIDIEHIKDNFGKFNDSSKKEDMAQHGLHGRGRLAFHKLAHDAKWWTRCAAGIASIEVHAAKIRDYKGKEVSAESLPAVLAPLVTGTCVELSRLHTNLPSKAELLKKFSVEFGWYLALNEDRSITINGTPVVVPPHQISNRTINPGNANFDVKVLCWEDRPSSEKSHIYLLDSEGKTRHKSLSSFNLKKDFFASVYVTSAWADNFVSEGANLFAPDAHSAESEEWKKLARPLNDFIQEVYDDFLRKFVDAELTKYEEDGIFPSYAGLDPTYANWRASNTKSLVRLVYTSDPSVMNSLNKKQKKIIVRLLDRISVSNENDALFDILNDVLDLDGASLSQLSKQLQHTRLEHIISTIEILQQRQAAVNKLRELMNEHYHQVRETPDLQQIIENNTWLFGNRYETIGAEEDTFTKIAKNLRDQIKSVHQIDTDDVEDGAHVEGVNRQTDLFLARKIPTLDSLGKRVYRCIIIEIKRPGIALNVKHLRQLDDYANIIKKHPEFSSEHLRFELILVGRKISSADTEILSRLEGQLSKSDLGLVSDDAKMKRYVMNWYTLLDGFELSHSHLLDVLKLKRESLATWTKDELVGDLQTEPC</sequence>
<dbReference type="Gene3D" id="3.30.565.10">
    <property type="entry name" value="Histidine kinase-like ATPase, C-terminal domain"/>
    <property type="match status" value="1"/>
</dbReference>
<keyword evidence="1" id="KW-0067">ATP-binding</keyword>
<accession>A0ABT5JYQ1</accession>